<dbReference type="Pfam" id="PF01926">
    <property type="entry name" value="MMR_HSR1"/>
    <property type="match status" value="1"/>
</dbReference>
<evidence type="ECO:0000313" key="2">
    <source>
        <dbReference type="EMBL" id="AOZ04685.1"/>
    </source>
</evidence>
<dbReference type="Proteomes" id="UP000177515">
    <property type="component" value="Chromosome 1"/>
</dbReference>
<dbReference type="InterPro" id="IPR027417">
    <property type="entry name" value="P-loop_NTPase"/>
</dbReference>
<dbReference type="PANTHER" id="PTHR42714:SF6">
    <property type="entry name" value="TRANSLATION INITIATION FACTOR IF-2"/>
    <property type="match status" value="1"/>
</dbReference>
<reference evidence="2 3" key="1">
    <citation type="submission" date="2016-10" db="EMBL/GenBank/DDBJ databases">
        <title>Complete genome sequences of three Cupriavidus strains isolated from various Malaysian environments.</title>
        <authorList>
            <person name="Abdullah A.A.-A."/>
            <person name="Shafie N.A.H."/>
            <person name="Lau N.S."/>
        </authorList>
    </citation>
    <scope>NUCLEOTIDE SEQUENCE [LARGE SCALE GENOMIC DNA]</scope>
    <source>
        <strain evidence="2 3">USMAA1020</strain>
    </source>
</reference>
<sequence>MSPFEIYQVLLNDAEPLAARHLEGAPAVIARLRAAVAEKTIHVMLFGAYNAGKSTLINALSGAIVAKVDDVPTTAAVQPYPWNGHVLLDTPGINAPIEHETVTLDEMREQAHLVLFVLRQEDQDAQDIVERLLDIIESGHPLFVLLNYRGEADIAALIERFAATLARAGAARGIPEAMLAAVPVLMMNLRSAERGRVDGKPLLLEHARYDMFIDRFAQWLGEYEDEHKRLAGTHALITRELLDPVRAALGNGRAGGADGKAELLAAQLAHLRRDHNVLRLAATSRLRRELQQSRAALGVALDEAGSEAELTAKASTLVGELAETMRKWLELELASQHKARIDAALGDNVLDATQFQSLDEKSWGRLVGPALEQLKNVDSGHIKQLLMWGRQLKIPGLKGRWEKTFDKWAGRAGPAISVVVALGQMGLAEMEERRENERARARAIQRSQCLDQISADIFAGLQASLYEAIDGIFAQQAQPVEADLKTAEAEASALERDRVRWAAIADGFAAARF</sequence>
<evidence type="ECO:0000259" key="1">
    <source>
        <dbReference type="Pfam" id="PF01926"/>
    </source>
</evidence>
<dbReference type="InterPro" id="IPR006073">
    <property type="entry name" value="GTP-bd"/>
</dbReference>
<keyword evidence="3" id="KW-1185">Reference proteome</keyword>
<organism evidence="2 3">
    <name type="scientific">Cupriavidus malaysiensis</name>
    <dbReference type="NCBI Taxonomy" id="367825"/>
    <lineage>
        <taxon>Bacteria</taxon>
        <taxon>Pseudomonadati</taxon>
        <taxon>Pseudomonadota</taxon>
        <taxon>Betaproteobacteria</taxon>
        <taxon>Burkholderiales</taxon>
        <taxon>Burkholderiaceae</taxon>
        <taxon>Cupriavidus</taxon>
    </lineage>
</organism>
<feature type="domain" description="G" evidence="1">
    <location>
        <begin position="42"/>
        <end position="147"/>
    </location>
</feature>
<dbReference type="EMBL" id="CP017754">
    <property type="protein sequence ID" value="AOZ04685.1"/>
    <property type="molecule type" value="Genomic_DNA"/>
</dbReference>
<dbReference type="PANTHER" id="PTHR42714">
    <property type="entry name" value="TRNA MODIFICATION GTPASE GTPBP3"/>
    <property type="match status" value="1"/>
</dbReference>
<name>A0ABN4THD8_9BURK</name>
<dbReference type="RefSeq" id="WP_071068499.1">
    <property type="nucleotide sequence ID" value="NZ_CP017754.1"/>
</dbReference>
<gene>
    <name evidence="2" type="ORF">BKK80_01655</name>
</gene>
<dbReference type="SUPFAM" id="SSF52540">
    <property type="entry name" value="P-loop containing nucleoside triphosphate hydrolases"/>
    <property type="match status" value="1"/>
</dbReference>
<accession>A0ABN4THD8</accession>
<dbReference type="Gene3D" id="3.40.50.300">
    <property type="entry name" value="P-loop containing nucleotide triphosphate hydrolases"/>
    <property type="match status" value="1"/>
</dbReference>
<proteinExistence type="predicted"/>
<evidence type="ECO:0000313" key="3">
    <source>
        <dbReference type="Proteomes" id="UP000177515"/>
    </source>
</evidence>
<protein>
    <recommendedName>
        <fullName evidence="1">G domain-containing protein</fullName>
    </recommendedName>
</protein>